<evidence type="ECO:0000256" key="1">
    <source>
        <dbReference type="ARBA" id="ARBA00022692"/>
    </source>
</evidence>
<dbReference type="InterPro" id="IPR036259">
    <property type="entry name" value="MFS_trans_sf"/>
</dbReference>
<feature type="transmembrane region" description="Helical" evidence="4">
    <location>
        <begin position="346"/>
        <end position="365"/>
    </location>
</feature>
<dbReference type="KEGG" id="amon:H9L24_04040"/>
<dbReference type="RefSeq" id="WP_187737078.1">
    <property type="nucleotide sequence ID" value="NZ_CP060790.1"/>
</dbReference>
<dbReference type="InterPro" id="IPR011701">
    <property type="entry name" value="MFS"/>
</dbReference>
<keyword evidence="6" id="KW-1185">Reference proteome</keyword>
<feature type="transmembrane region" description="Helical" evidence="4">
    <location>
        <begin position="251"/>
        <end position="275"/>
    </location>
</feature>
<protein>
    <submittedName>
        <fullName evidence="5">MFS transporter</fullName>
    </submittedName>
</protein>
<keyword evidence="1 4" id="KW-0812">Transmembrane</keyword>
<dbReference type="InterPro" id="IPR052524">
    <property type="entry name" value="MFS_Cyanate_Porter"/>
</dbReference>
<evidence type="ECO:0000313" key="6">
    <source>
        <dbReference type="Proteomes" id="UP000516057"/>
    </source>
</evidence>
<proteinExistence type="predicted"/>
<feature type="transmembrane region" description="Helical" evidence="4">
    <location>
        <begin position="143"/>
        <end position="165"/>
    </location>
</feature>
<dbReference type="GO" id="GO:0022857">
    <property type="term" value="F:transmembrane transporter activity"/>
    <property type="evidence" value="ECO:0007669"/>
    <property type="project" value="InterPro"/>
</dbReference>
<dbReference type="EMBL" id="CP060790">
    <property type="protein sequence ID" value="QNP60097.1"/>
    <property type="molecule type" value="Genomic_DNA"/>
</dbReference>
<accession>A0A7H0HHT1</accession>
<name>A0A7H0HHT1_9BURK</name>
<feature type="transmembrane region" description="Helical" evidence="4">
    <location>
        <begin position="287"/>
        <end position="306"/>
    </location>
</feature>
<feature type="transmembrane region" description="Helical" evidence="4">
    <location>
        <begin position="312"/>
        <end position="334"/>
    </location>
</feature>
<evidence type="ECO:0000256" key="2">
    <source>
        <dbReference type="ARBA" id="ARBA00022989"/>
    </source>
</evidence>
<dbReference type="SUPFAM" id="SSF103473">
    <property type="entry name" value="MFS general substrate transporter"/>
    <property type="match status" value="1"/>
</dbReference>
<keyword evidence="2 4" id="KW-1133">Transmembrane helix</keyword>
<dbReference type="Pfam" id="PF07690">
    <property type="entry name" value="MFS_1"/>
    <property type="match status" value="1"/>
</dbReference>
<dbReference type="AlphaFoldDB" id="A0A7H0HHT1"/>
<evidence type="ECO:0000256" key="3">
    <source>
        <dbReference type="ARBA" id="ARBA00023136"/>
    </source>
</evidence>
<dbReference type="PANTHER" id="PTHR23523:SF1">
    <property type="entry name" value="CYANATE TRANSPORT PROTEIN CYNX"/>
    <property type="match status" value="1"/>
</dbReference>
<evidence type="ECO:0000313" key="5">
    <source>
        <dbReference type="EMBL" id="QNP60097.1"/>
    </source>
</evidence>
<sequence length="411" mass="41521">MAEVLRAGASDALPRRAVWLLAVAFTALNLRPFLTAIGPLSGPIQAGTGLDLSAMAWLTLLPMGLMGVGAWCSPAVLRRWGARSTVAGALMVLALGCLLRWAGLEGGVLIASAAVCGAGVALVQGALPGIVKRELPGQVAPVMGLYSAALMGGGALGAQFSPWAVQQGAQWTAVLAAWALPAALAAWAMARVLPWARPALAAAAAAAAAAEGTGWLLRRPRTWWLMACFGLVNGGYASAVAWLAPYYQAQGWGAAASGGLVALMAVAQAAAALLLPWLAARGVDRRPWIWLTLAAQAAGFAGLAMAPGAAPAAWAALLGAGLGGCFALTLVLALDHLPDPAQAGALGALMQGGGFVLAGLAPWVVARLHGATGGFAAGWWAHLACIALVALAVAQFAPWRYALAMRAPRPA</sequence>
<feature type="transmembrane region" description="Helical" evidence="4">
    <location>
        <begin position="84"/>
        <end position="102"/>
    </location>
</feature>
<dbReference type="Proteomes" id="UP000516057">
    <property type="component" value="Chromosome"/>
</dbReference>
<feature type="transmembrane region" description="Helical" evidence="4">
    <location>
        <begin position="56"/>
        <end position="77"/>
    </location>
</feature>
<organism evidence="5 6">
    <name type="scientific">Paenacidovorax monticola</name>
    <dbReference type="NCBI Taxonomy" id="1926868"/>
    <lineage>
        <taxon>Bacteria</taxon>
        <taxon>Pseudomonadati</taxon>
        <taxon>Pseudomonadota</taxon>
        <taxon>Betaproteobacteria</taxon>
        <taxon>Burkholderiales</taxon>
        <taxon>Comamonadaceae</taxon>
        <taxon>Paenacidovorax</taxon>
    </lineage>
</organism>
<dbReference type="Gene3D" id="1.20.1250.20">
    <property type="entry name" value="MFS general substrate transporter like domains"/>
    <property type="match status" value="1"/>
</dbReference>
<reference evidence="5 6" key="1">
    <citation type="submission" date="2020-08" db="EMBL/GenBank/DDBJ databases">
        <title>Genome sequence of Acidovorax monticola KACC 19171T.</title>
        <authorList>
            <person name="Hyun D.-W."/>
            <person name="Bae J.-W."/>
        </authorList>
    </citation>
    <scope>NUCLEOTIDE SEQUENCE [LARGE SCALE GENOMIC DNA]</scope>
    <source>
        <strain evidence="5 6">KACC 19171</strain>
    </source>
</reference>
<feature type="transmembrane region" description="Helical" evidence="4">
    <location>
        <begin position="377"/>
        <end position="399"/>
    </location>
</feature>
<keyword evidence="3 4" id="KW-0472">Membrane</keyword>
<feature type="transmembrane region" description="Helical" evidence="4">
    <location>
        <begin position="223"/>
        <end position="245"/>
    </location>
</feature>
<feature type="transmembrane region" description="Helical" evidence="4">
    <location>
        <begin position="108"/>
        <end position="131"/>
    </location>
</feature>
<gene>
    <name evidence="5" type="ORF">H9L24_04040</name>
</gene>
<dbReference type="PANTHER" id="PTHR23523">
    <property type="match status" value="1"/>
</dbReference>
<feature type="transmembrane region" description="Helical" evidence="4">
    <location>
        <begin position="171"/>
        <end position="190"/>
    </location>
</feature>
<evidence type="ECO:0000256" key="4">
    <source>
        <dbReference type="SAM" id="Phobius"/>
    </source>
</evidence>